<evidence type="ECO:0000313" key="3">
    <source>
        <dbReference type="EMBL" id="CAH9051641.1"/>
    </source>
</evidence>
<dbReference type="EMBL" id="CAMAPD010000002">
    <property type="protein sequence ID" value="CAH9051641.1"/>
    <property type="molecule type" value="Genomic_DNA"/>
</dbReference>
<comment type="caution">
    <text evidence="2">The sequence shown here is derived from an EMBL/GenBank/DDBJ whole genome shotgun (WGS) entry which is preliminary data.</text>
</comment>
<dbReference type="Proteomes" id="UP001152467">
    <property type="component" value="Unassembled WGS sequence"/>
</dbReference>
<evidence type="ECO:0000313" key="2">
    <source>
        <dbReference type="EMBL" id="CAH9049684.1"/>
    </source>
</evidence>
<feature type="transmembrane region" description="Helical" evidence="1">
    <location>
        <begin position="131"/>
        <end position="151"/>
    </location>
</feature>
<dbReference type="EMBL" id="CAMAPC010000001">
    <property type="protein sequence ID" value="CAH9049684.1"/>
    <property type="molecule type" value="Genomic_DNA"/>
</dbReference>
<keyword evidence="1" id="KW-1133">Transmembrane helix</keyword>
<organism evidence="2 4">
    <name type="scientific">Pseudoalteromonas holothuriae</name>
    <dbReference type="NCBI Taxonomy" id="2963714"/>
    <lineage>
        <taxon>Bacteria</taxon>
        <taxon>Pseudomonadati</taxon>
        <taxon>Pseudomonadota</taxon>
        <taxon>Gammaproteobacteria</taxon>
        <taxon>Alteromonadales</taxon>
        <taxon>Pseudoalteromonadaceae</taxon>
        <taxon>Pseudoalteromonas</taxon>
    </lineage>
</organism>
<reference evidence="2 5" key="1">
    <citation type="submission" date="2022-07" db="EMBL/GenBank/DDBJ databases">
        <authorList>
            <person name="Criscuolo A."/>
        </authorList>
    </citation>
    <scope>NUCLEOTIDE SEQUENCE</scope>
    <source>
        <strain evidence="5">CIP 111951</strain>
        <strain evidence="2">CIP111854</strain>
        <strain evidence="3">CIP111951</strain>
    </source>
</reference>
<evidence type="ECO:0000313" key="4">
    <source>
        <dbReference type="Proteomes" id="UP001152467"/>
    </source>
</evidence>
<feature type="transmembrane region" description="Helical" evidence="1">
    <location>
        <begin position="15"/>
        <end position="35"/>
    </location>
</feature>
<keyword evidence="1" id="KW-0812">Transmembrane</keyword>
<feature type="transmembrane region" description="Helical" evidence="1">
    <location>
        <begin position="47"/>
        <end position="68"/>
    </location>
</feature>
<feature type="transmembrane region" description="Helical" evidence="1">
    <location>
        <begin position="103"/>
        <end position="124"/>
    </location>
</feature>
<keyword evidence="1" id="KW-0472">Membrane</keyword>
<evidence type="ECO:0000313" key="5">
    <source>
        <dbReference type="Proteomes" id="UP001152485"/>
    </source>
</evidence>
<feature type="transmembrane region" description="Helical" evidence="1">
    <location>
        <begin position="218"/>
        <end position="237"/>
    </location>
</feature>
<proteinExistence type="predicted"/>
<dbReference type="Proteomes" id="UP001152485">
    <property type="component" value="Unassembled WGS sequence"/>
</dbReference>
<gene>
    <name evidence="2" type="ORF">PSECIP111854_00331</name>
    <name evidence="3" type="ORF">PSECIP111951_00436</name>
</gene>
<feature type="transmembrane region" description="Helical" evidence="1">
    <location>
        <begin position="296"/>
        <end position="318"/>
    </location>
</feature>
<accession>A0A9W4QR34</accession>
<evidence type="ECO:0000256" key="1">
    <source>
        <dbReference type="SAM" id="Phobius"/>
    </source>
</evidence>
<sequence length="334" mass="37095">MNQLIELVQAQYPRYLLRVLMLSVLEVAAVALLFILTKPYFESYQVFWYLLCLIIVPACACTVAVNGLTKIASQVMVQAQKRNIEIANTGNKKLATSAWQYVAWYKLLIMLVTAFIIALCYSASAQSFTDLLLLFLAMIIATFIFASWLIINAAVPLSQAVLQAFRHRKKPYNEAQSSDHIIRFHLLPWSLIAVATLFTFFVKYYLGLADEDGYVETSSLIGSTYISAAFVALWLWLEVGQMARLDHILGHIHLTGVGHVTDSQAFSLVMAVPIILVVSIAVFNNILDIEQYRYQAAIALSMLCILLAALSGASIAVIQLCASKTVRDVLADNT</sequence>
<keyword evidence="4" id="KW-1185">Reference proteome</keyword>
<protein>
    <submittedName>
        <fullName evidence="2">Uncharacterized protein</fullName>
    </submittedName>
</protein>
<feature type="transmembrane region" description="Helical" evidence="1">
    <location>
        <begin position="186"/>
        <end position="206"/>
    </location>
</feature>
<name>A0A9W4QR34_9GAMM</name>
<dbReference type="RefSeq" id="WP_261591647.1">
    <property type="nucleotide sequence ID" value="NZ_CAMAPC010000001.1"/>
</dbReference>
<dbReference type="AlphaFoldDB" id="A0A9W4QR34"/>
<feature type="transmembrane region" description="Helical" evidence="1">
    <location>
        <begin position="265"/>
        <end position="284"/>
    </location>
</feature>